<dbReference type="InterPro" id="IPR034714">
    <property type="entry name" value="TagA_TarA"/>
</dbReference>
<comment type="pathway">
    <text evidence="5">Cell wall biogenesis; teichoic acid biosynthesis.</text>
</comment>
<sequence length="253" mass="28605">MILLTDHKIEILGVQIDQIKMETAVKRVDKYINAHDNKRYMIVTPNAEMIVMAYDNPGFADILNRADLSVPDGAGVVLASHILTLPLEERVAGFDLMGKLLKLAQERDYRVFFLGGKDSVLEKALSKIKNNFPGLKIAGSHHGYLDPALTFWLIEEINGLDVDILFVGMGVPLQERFLNDNLANLKVKVAMTVGGSFDVLADEVKRAPRWMQTLGLEWLFRLIQEPSRIGRMMALPRFVLLVFKEYLLAKVRR</sequence>
<dbReference type="HAMAP" id="MF_02070">
    <property type="entry name" value="TagA_TarA"/>
    <property type="match status" value="1"/>
</dbReference>
<proteinExistence type="inferred from homology"/>
<comment type="catalytic activity">
    <reaction evidence="5">
        <text>UDP-N-acetyl-alpha-D-mannosamine + N-acetyl-alpha-D-glucosaminyl-di-trans,octa-cis-undecaprenyl diphosphate = N-acetyl-beta-D-mannosaminyl-(1-&gt;4)-N-acetyl-alpha-D-glucosaminyl di-trans,octa-cis-undecaprenyl diphosphate + UDP + H(+)</text>
        <dbReference type="Rhea" id="RHEA:16053"/>
        <dbReference type="ChEBI" id="CHEBI:15378"/>
        <dbReference type="ChEBI" id="CHEBI:58223"/>
        <dbReference type="ChEBI" id="CHEBI:62959"/>
        <dbReference type="ChEBI" id="CHEBI:68623"/>
        <dbReference type="ChEBI" id="CHEBI:132210"/>
        <dbReference type="EC" id="2.4.1.187"/>
    </reaction>
</comment>
<dbReference type="GO" id="GO:0071555">
    <property type="term" value="P:cell wall organization"/>
    <property type="evidence" value="ECO:0007669"/>
    <property type="project" value="UniProtKB-KW"/>
</dbReference>
<dbReference type="EC" id="2.4.1.187" evidence="5"/>
<evidence type="ECO:0000256" key="1">
    <source>
        <dbReference type="ARBA" id="ARBA00022676"/>
    </source>
</evidence>
<accession>A0A8A7KFR9</accession>
<dbReference type="GO" id="GO:0019350">
    <property type="term" value="P:teichoic acid biosynthetic process"/>
    <property type="evidence" value="ECO:0007669"/>
    <property type="project" value="UniProtKB-UniRule"/>
</dbReference>
<dbReference type="GO" id="GO:0047244">
    <property type="term" value="F:N-acetylglucosaminyldiphosphoundecaprenol N-acetyl-beta-D-mannosaminyltransferase activity"/>
    <property type="evidence" value="ECO:0007669"/>
    <property type="project" value="UniProtKB-UniRule"/>
</dbReference>
<dbReference type="PANTHER" id="PTHR34136">
    <property type="match status" value="1"/>
</dbReference>
<evidence type="ECO:0000313" key="7">
    <source>
        <dbReference type="Proteomes" id="UP000665020"/>
    </source>
</evidence>
<keyword evidence="3 5" id="KW-0777">Teichoic acid biosynthesis</keyword>
<reference evidence="6" key="1">
    <citation type="submission" date="2019-12" db="EMBL/GenBank/DDBJ databases">
        <authorList>
            <person name="zhang j."/>
            <person name="sun C.M."/>
        </authorList>
    </citation>
    <scope>NUCLEOTIDE SEQUENCE</scope>
    <source>
        <strain evidence="6">NS-1</strain>
    </source>
</reference>
<evidence type="ECO:0000313" key="6">
    <source>
        <dbReference type="EMBL" id="QTL97004.1"/>
    </source>
</evidence>
<dbReference type="Pfam" id="PF03808">
    <property type="entry name" value="Glyco_tran_WecG"/>
    <property type="match status" value="1"/>
</dbReference>
<dbReference type="CDD" id="cd06533">
    <property type="entry name" value="Glyco_transf_WecG_TagA"/>
    <property type="match status" value="1"/>
</dbReference>
<dbReference type="PANTHER" id="PTHR34136:SF1">
    <property type="entry name" value="UDP-N-ACETYL-D-MANNOSAMINURONIC ACID TRANSFERASE"/>
    <property type="match status" value="1"/>
</dbReference>
<evidence type="ECO:0000256" key="4">
    <source>
        <dbReference type="ARBA" id="ARBA00023316"/>
    </source>
</evidence>
<dbReference type="EMBL" id="CP046640">
    <property type="protein sequence ID" value="QTL97004.1"/>
    <property type="molecule type" value="Genomic_DNA"/>
</dbReference>
<keyword evidence="7" id="KW-1185">Reference proteome</keyword>
<gene>
    <name evidence="6" type="ORF">GM661_02925</name>
</gene>
<dbReference type="RefSeq" id="WP_230868668.1">
    <property type="nucleotide sequence ID" value="NZ_CP046640.1"/>
</dbReference>
<evidence type="ECO:0000256" key="2">
    <source>
        <dbReference type="ARBA" id="ARBA00022679"/>
    </source>
</evidence>
<keyword evidence="4 5" id="KW-0961">Cell wall biogenesis/degradation</keyword>
<dbReference type="UniPathway" id="UPA00632"/>
<evidence type="ECO:0000256" key="3">
    <source>
        <dbReference type="ARBA" id="ARBA00022944"/>
    </source>
</evidence>
<keyword evidence="1 5" id="KW-0328">Glycosyltransferase</keyword>
<comment type="similarity">
    <text evidence="5">Belongs to the glycosyltransferase 26 family. TagA/TarA subfamily.</text>
</comment>
<name>A0A8A7KFR9_9FIRM</name>
<protein>
    <recommendedName>
        <fullName evidence="5">N-acetylglucosaminyldiphosphoundecaprenol N-acetyl-beta-D-mannosaminyltransferase</fullName>
        <ecNumber evidence="5">2.4.1.187</ecNumber>
    </recommendedName>
    <alternativeName>
        <fullName evidence="5">N-acetylmannosaminyltransferase</fullName>
    </alternativeName>
    <alternativeName>
        <fullName evidence="5">UDP-N-acetylmannosamine transferase</fullName>
    </alternativeName>
    <alternativeName>
        <fullName evidence="5">UDP-N-acetylmannosamine:N-acetylglucosaminyl pyrophosphorylundecaprenol N-acetylmannosaminyltransferase</fullName>
    </alternativeName>
</protein>
<evidence type="ECO:0000256" key="5">
    <source>
        <dbReference type="HAMAP-Rule" id="MF_02070"/>
    </source>
</evidence>
<dbReference type="InterPro" id="IPR004629">
    <property type="entry name" value="WecG_TagA_CpsF"/>
</dbReference>
<dbReference type="AlphaFoldDB" id="A0A8A7KFR9"/>
<dbReference type="Proteomes" id="UP000665020">
    <property type="component" value="Chromosome"/>
</dbReference>
<organism evidence="6 7">
    <name type="scientific">Iocasia fonsfrigidae</name>
    <dbReference type="NCBI Taxonomy" id="2682810"/>
    <lineage>
        <taxon>Bacteria</taxon>
        <taxon>Bacillati</taxon>
        <taxon>Bacillota</taxon>
        <taxon>Clostridia</taxon>
        <taxon>Halanaerobiales</taxon>
        <taxon>Halanaerobiaceae</taxon>
        <taxon>Iocasia</taxon>
    </lineage>
</organism>
<keyword evidence="2 5" id="KW-0808">Transferase</keyword>
<dbReference type="NCBIfam" id="TIGR00696">
    <property type="entry name" value="wecG_tagA_cpsF"/>
    <property type="match status" value="1"/>
</dbReference>
<dbReference type="KEGG" id="ifn:GM661_02925"/>
<comment type="function">
    <text evidence="5">Catalyzes the conversion of GlcNAc-PP-undecaprenol into ManNAc-GlcNAc-PP-undecaprenol, the first committed lipid intermediate in the de novo synthesis of teichoic acid.</text>
</comment>